<evidence type="ECO:0000256" key="11">
    <source>
        <dbReference type="ARBA" id="ARBA00022884"/>
    </source>
</evidence>
<dbReference type="InterPro" id="IPR006941">
    <property type="entry name" value="RNase_CAF1"/>
</dbReference>
<comment type="caution">
    <text evidence="16">The sequence shown here is derived from an EMBL/GenBank/DDBJ whole genome shotgun (WGS) entry which is preliminary data.</text>
</comment>
<dbReference type="GO" id="GO:0003723">
    <property type="term" value="F:RNA binding"/>
    <property type="evidence" value="ECO:0007669"/>
    <property type="project" value="UniProtKB-KW"/>
</dbReference>
<comment type="catalytic activity">
    <reaction evidence="1">
        <text>Exonucleolytic cleavage of poly(A) to 5'-AMP.</text>
        <dbReference type="EC" id="3.1.13.4"/>
    </reaction>
</comment>
<keyword evidence="8" id="KW-0479">Metal-binding</keyword>
<evidence type="ECO:0000256" key="15">
    <source>
        <dbReference type="SAM" id="MobiDB-lite"/>
    </source>
</evidence>
<keyword evidence="7" id="KW-0540">Nuclease</keyword>
<evidence type="ECO:0000256" key="1">
    <source>
        <dbReference type="ARBA" id="ARBA00001663"/>
    </source>
</evidence>
<keyword evidence="9" id="KW-0378">Hydrolase</keyword>
<evidence type="ECO:0000256" key="5">
    <source>
        <dbReference type="ARBA" id="ARBA00012161"/>
    </source>
</evidence>
<gene>
    <name evidence="16" type="ORF">NEOLI_000725</name>
</gene>
<evidence type="ECO:0000256" key="10">
    <source>
        <dbReference type="ARBA" id="ARBA00022839"/>
    </source>
</evidence>
<feature type="region of interest" description="Disordered" evidence="15">
    <location>
        <begin position="274"/>
        <end position="302"/>
    </location>
</feature>
<evidence type="ECO:0000256" key="14">
    <source>
        <dbReference type="ARBA" id="ARBA00023242"/>
    </source>
</evidence>
<dbReference type="GO" id="GO:0046872">
    <property type="term" value="F:metal ion binding"/>
    <property type="evidence" value="ECO:0007669"/>
    <property type="project" value="UniProtKB-KW"/>
</dbReference>
<dbReference type="PANTHER" id="PTHR10797">
    <property type="entry name" value="CCR4-NOT TRANSCRIPTION COMPLEX SUBUNIT"/>
    <property type="match status" value="1"/>
</dbReference>
<sequence length="302" mass="34575">MAPKRLAGTSPVVREVWSQNLETELATIRNLIDWFPVVFLSMEHPGVVARPIGAFKSTLEYHYQTVRVNADILRIVRLGLTFSDQDGNVPQDCSTWQFNFKFSREIDMIHQTQADTLIKSGVDFQKHEEWGIDVEQFGELLISSGLILLDEVRWVAHHALYDFAYLLKSMTLKPLPIFETEFMELCSLFFPKMWDVLTIYQSLLPTQSSKTGVQFIWDDLQMPRWQIPPSSSMTSFAIYQLFFELKLRLNGQVNDDKFNGNIWGLNVRYPQPQAKIPQSSKGSSAVANNKPSQFNFGNLGGV</sequence>
<evidence type="ECO:0000256" key="4">
    <source>
        <dbReference type="ARBA" id="ARBA00008372"/>
    </source>
</evidence>
<dbReference type="GO" id="GO:0005737">
    <property type="term" value="C:cytoplasm"/>
    <property type="evidence" value="ECO:0007669"/>
    <property type="project" value="UniProtKB-SubCell"/>
</dbReference>
<proteinExistence type="inferred from homology"/>
<dbReference type="GO" id="GO:0005634">
    <property type="term" value="C:nucleus"/>
    <property type="evidence" value="ECO:0007669"/>
    <property type="project" value="UniProtKB-SubCell"/>
</dbReference>
<dbReference type="GO" id="GO:0004535">
    <property type="term" value="F:poly(A)-specific ribonuclease activity"/>
    <property type="evidence" value="ECO:0007669"/>
    <property type="project" value="UniProtKB-EC"/>
</dbReference>
<evidence type="ECO:0000313" key="17">
    <source>
        <dbReference type="Proteomes" id="UP000186594"/>
    </source>
</evidence>
<keyword evidence="13" id="KW-0804">Transcription</keyword>
<protein>
    <recommendedName>
        <fullName evidence="5">poly(A)-specific ribonuclease</fullName>
        <ecNumber evidence="5">3.1.13.4</ecNumber>
    </recommendedName>
</protein>
<keyword evidence="11" id="KW-0694">RNA-binding</keyword>
<dbReference type="GO" id="GO:0030015">
    <property type="term" value="C:CCR4-NOT core complex"/>
    <property type="evidence" value="ECO:0007669"/>
    <property type="project" value="EnsemblFungi"/>
</dbReference>
<dbReference type="AlphaFoldDB" id="A0A1U7LWC2"/>
<dbReference type="InterPro" id="IPR012337">
    <property type="entry name" value="RNaseH-like_sf"/>
</dbReference>
<evidence type="ECO:0000256" key="12">
    <source>
        <dbReference type="ARBA" id="ARBA00023015"/>
    </source>
</evidence>
<dbReference type="EC" id="3.1.13.4" evidence="5"/>
<dbReference type="Proteomes" id="UP000186594">
    <property type="component" value="Unassembled WGS sequence"/>
</dbReference>
<keyword evidence="17" id="KW-1185">Reference proteome</keyword>
<dbReference type="Gene3D" id="3.30.420.10">
    <property type="entry name" value="Ribonuclease H-like superfamily/Ribonuclease H"/>
    <property type="match status" value="1"/>
</dbReference>
<dbReference type="InterPro" id="IPR039637">
    <property type="entry name" value="CNOT7/CNOT8/Pop2"/>
</dbReference>
<comment type="similarity">
    <text evidence="4">Belongs to the CAF1 family.</text>
</comment>
<dbReference type="GO" id="GO:0000289">
    <property type="term" value="P:nuclear-transcribed mRNA poly(A) tail shortening"/>
    <property type="evidence" value="ECO:0007669"/>
    <property type="project" value="EnsemblFungi"/>
</dbReference>
<comment type="subcellular location">
    <subcellularLocation>
        <location evidence="3">Cytoplasm</location>
    </subcellularLocation>
    <subcellularLocation>
        <location evidence="2">Nucleus</location>
    </subcellularLocation>
</comment>
<evidence type="ECO:0000256" key="13">
    <source>
        <dbReference type="ARBA" id="ARBA00023163"/>
    </source>
</evidence>
<dbReference type="SUPFAM" id="SSF53098">
    <property type="entry name" value="Ribonuclease H-like"/>
    <property type="match status" value="1"/>
</dbReference>
<evidence type="ECO:0000256" key="3">
    <source>
        <dbReference type="ARBA" id="ARBA00004496"/>
    </source>
</evidence>
<dbReference type="STRING" id="1198029.A0A1U7LWC2"/>
<keyword evidence="14" id="KW-0539">Nucleus</keyword>
<dbReference type="EMBL" id="LXFE01000132">
    <property type="protein sequence ID" value="OLL26934.1"/>
    <property type="molecule type" value="Genomic_DNA"/>
</dbReference>
<reference evidence="16 17" key="1">
    <citation type="submission" date="2016-04" db="EMBL/GenBank/DDBJ databases">
        <title>Evolutionary innovation and constraint leading to complex multicellularity in the Ascomycota.</title>
        <authorList>
            <person name="Cisse O."/>
            <person name="Nguyen A."/>
            <person name="Hewitt D.A."/>
            <person name="Jedd G."/>
            <person name="Stajich J.E."/>
        </authorList>
    </citation>
    <scope>NUCLEOTIDE SEQUENCE [LARGE SCALE GENOMIC DNA]</scope>
    <source>
        <strain evidence="16 17">DAH-3</strain>
    </source>
</reference>
<dbReference type="Pfam" id="PF04857">
    <property type="entry name" value="CAF1"/>
    <property type="match status" value="1"/>
</dbReference>
<accession>A0A1U7LWC2</accession>
<evidence type="ECO:0000256" key="7">
    <source>
        <dbReference type="ARBA" id="ARBA00022722"/>
    </source>
</evidence>
<evidence type="ECO:0000313" key="16">
    <source>
        <dbReference type="EMBL" id="OLL26934.1"/>
    </source>
</evidence>
<keyword evidence="6" id="KW-0963">Cytoplasm</keyword>
<organism evidence="16 17">
    <name type="scientific">Neolecta irregularis (strain DAH-3)</name>
    <dbReference type="NCBI Taxonomy" id="1198029"/>
    <lineage>
        <taxon>Eukaryota</taxon>
        <taxon>Fungi</taxon>
        <taxon>Dikarya</taxon>
        <taxon>Ascomycota</taxon>
        <taxon>Taphrinomycotina</taxon>
        <taxon>Neolectales</taxon>
        <taxon>Neolectaceae</taxon>
        <taxon>Neolecta</taxon>
    </lineage>
</organism>
<evidence type="ECO:0000256" key="8">
    <source>
        <dbReference type="ARBA" id="ARBA00022723"/>
    </source>
</evidence>
<keyword evidence="12" id="KW-0805">Transcription regulation</keyword>
<dbReference type="OrthoDB" id="1164111at2759"/>
<evidence type="ECO:0000256" key="2">
    <source>
        <dbReference type="ARBA" id="ARBA00004123"/>
    </source>
</evidence>
<name>A0A1U7LWC2_NEOID</name>
<dbReference type="InterPro" id="IPR036397">
    <property type="entry name" value="RNaseH_sf"/>
</dbReference>
<feature type="compositionally biased region" description="Polar residues" evidence="15">
    <location>
        <begin position="276"/>
        <end position="296"/>
    </location>
</feature>
<evidence type="ECO:0000256" key="6">
    <source>
        <dbReference type="ARBA" id="ARBA00022490"/>
    </source>
</evidence>
<keyword evidence="10" id="KW-0269">Exonuclease</keyword>
<evidence type="ECO:0000256" key="9">
    <source>
        <dbReference type="ARBA" id="ARBA00022801"/>
    </source>
</evidence>